<protein>
    <submittedName>
        <fullName evidence="3">Uncharacterized protein</fullName>
    </submittedName>
</protein>
<sequence>MAGTFRIMAVVFFSLAVVFACAAVLLYFALHIRQVHNTLTGKTAQRKIQELQKSRGRWALDYEQADRRSNLQVPAEVDGSELSLRGGGTGGVDSAKNPQTGKNESDLGTTLLVAATTKPVVGSGPTAGGSEGQEEGTSLLGERSKQSQAPSPGERPAKTESETTTLNSADTHRPDQGQATEVAETAETAEVTEAAETAETAEATEGTESGTTLLQAKKGR</sequence>
<evidence type="ECO:0000313" key="3">
    <source>
        <dbReference type="EMBL" id="BDR52706.1"/>
    </source>
</evidence>
<organism evidence="3 4">
    <name type="scientific">Bombiscardovia nodaiensis</name>
    <dbReference type="NCBI Taxonomy" id="2932181"/>
    <lineage>
        <taxon>Bacteria</taxon>
        <taxon>Bacillati</taxon>
        <taxon>Actinomycetota</taxon>
        <taxon>Actinomycetes</taxon>
        <taxon>Bifidobacteriales</taxon>
        <taxon>Bifidobacteriaceae</taxon>
        <taxon>Bombiscardovia</taxon>
    </lineage>
</organism>
<evidence type="ECO:0000313" key="4">
    <source>
        <dbReference type="Proteomes" id="UP001321766"/>
    </source>
</evidence>
<feature type="compositionally biased region" description="Low complexity" evidence="1">
    <location>
        <begin position="179"/>
        <end position="212"/>
    </location>
</feature>
<dbReference type="EMBL" id="AP026798">
    <property type="protein sequence ID" value="BDR52706.1"/>
    <property type="molecule type" value="Genomic_DNA"/>
</dbReference>
<proteinExistence type="predicted"/>
<keyword evidence="2" id="KW-1133">Transmembrane helix</keyword>
<keyword evidence="4" id="KW-1185">Reference proteome</keyword>
<keyword evidence="2" id="KW-0472">Membrane</keyword>
<dbReference type="PROSITE" id="PS51257">
    <property type="entry name" value="PROKAR_LIPOPROTEIN"/>
    <property type="match status" value="1"/>
</dbReference>
<keyword evidence="2" id="KW-0812">Transmembrane</keyword>
<dbReference type="Proteomes" id="UP001321766">
    <property type="component" value="Chromosome"/>
</dbReference>
<feature type="region of interest" description="Disordered" evidence="1">
    <location>
        <begin position="119"/>
        <end position="220"/>
    </location>
</feature>
<feature type="region of interest" description="Disordered" evidence="1">
    <location>
        <begin position="74"/>
        <end position="105"/>
    </location>
</feature>
<evidence type="ECO:0000256" key="1">
    <source>
        <dbReference type="SAM" id="MobiDB-lite"/>
    </source>
</evidence>
<name>A0ABM8B7R5_9BIFI</name>
<evidence type="ECO:0000256" key="2">
    <source>
        <dbReference type="SAM" id="Phobius"/>
    </source>
</evidence>
<accession>A0ABM8B7R5</accession>
<feature type="transmembrane region" description="Helical" evidence="2">
    <location>
        <begin position="7"/>
        <end position="30"/>
    </location>
</feature>
<feature type="compositionally biased region" description="Polar residues" evidence="1">
    <location>
        <begin position="96"/>
        <end position="105"/>
    </location>
</feature>
<reference evidence="3 4" key="1">
    <citation type="journal article" date="2023" name="Microbiol. Spectr.">
        <title>Symbiosis of Carpenter Bees with Uncharacterized Lactic Acid Bacteria Showing NAD Auxotrophy.</title>
        <authorList>
            <person name="Kawasaki S."/>
            <person name="Ozawa K."/>
            <person name="Mori T."/>
            <person name="Yamamoto A."/>
            <person name="Ito M."/>
            <person name="Ohkuma M."/>
            <person name="Sakamoto M."/>
            <person name="Matsutani M."/>
        </authorList>
    </citation>
    <scope>NUCLEOTIDE SEQUENCE [LARGE SCALE GENOMIC DNA]</scope>
    <source>
        <strain evidence="3 4">Kim37-2</strain>
    </source>
</reference>
<gene>
    <name evidence="3" type="ORF">KIM372_06130</name>
</gene>